<dbReference type="InterPro" id="IPR002885">
    <property type="entry name" value="PPR_rpt"/>
</dbReference>
<feature type="repeat" description="PPR" evidence="2">
    <location>
        <begin position="335"/>
        <end position="369"/>
    </location>
</feature>
<dbReference type="Gene3D" id="1.25.40.10">
    <property type="entry name" value="Tetratricopeptide repeat domain"/>
    <property type="match status" value="3"/>
</dbReference>
<dbReference type="GO" id="GO:0009451">
    <property type="term" value="P:RNA modification"/>
    <property type="evidence" value="ECO:0007669"/>
    <property type="project" value="InterPro"/>
</dbReference>
<protein>
    <submittedName>
        <fullName evidence="3">Pentatricopeptide repeat-containing protein</fullName>
        <ecNumber evidence="3">3.6.1.-</ecNumber>
    </submittedName>
</protein>
<dbReference type="InterPro" id="IPR046848">
    <property type="entry name" value="E_motif"/>
</dbReference>
<dbReference type="InterPro" id="IPR011990">
    <property type="entry name" value="TPR-like_helical_dom_sf"/>
</dbReference>
<dbReference type="Proteomes" id="UP000236161">
    <property type="component" value="Unassembled WGS sequence"/>
</dbReference>
<dbReference type="Pfam" id="PF01535">
    <property type="entry name" value="PPR"/>
    <property type="match status" value="7"/>
</dbReference>
<evidence type="ECO:0000313" key="4">
    <source>
        <dbReference type="Proteomes" id="UP000236161"/>
    </source>
</evidence>
<accession>A0A2I0AQI2</accession>
<dbReference type="NCBIfam" id="TIGR00756">
    <property type="entry name" value="PPR"/>
    <property type="match status" value="3"/>
</dbReference>
<evidence type="ECO:0000313" key="3">
    <source>
        <dbReference type="EMBL" id="PKA57813.1"/>
    </source>
</evidence>
<feature type="repeat" description="PPR" evidence="2">
    <location>
        <begin position="304"/>
        <end position="334"/>
    </location>
</feature>
<dbReference type="PROSITE" id="PS51375">
    <property type="entry name" value="PPR"/>
    <property type="match status" value="4"/>
</dbReference>
<evidence type="ECO:0000256" key="2">
    <source>
        <dbReference type="PROSITE-ProRule" id="PRU00708"/>
    </source>
</evidence>
<evidence type="ECO:0000256" key="1">
    <source>
        <dbReference type="ARBA" id="ARBA00022737"/>
    </source>
</evidence>
<dbReference type="OrthoDB" id="185373at2759"/>
<dbReference type="EMBL" id="KZ451960">
    <property type="protein sequence ID" value="PKA57813.1"/>
    <property type="molecule type" value="Genomic_DNA"/>
</dbReference>
<dbReference type="Pfam" id="PF20431">
    <property type="entry name" value="E_motif"/>
    <property type="match status" value="1"/>
</dbReference>
<dbReference type="PANTHER" id="PTHR47926">
    <property type="entry name" value="PENTATRICOPEPTIDE REPEAT-CONTAINING PROTEIN"/>
    <property type="match status" value="1"/>
</dbReference>
<feature type="repeat" description="PPR" evidence="2">
    <location>
        <begin position="203"/>
        <end position="237"/>
    </location>
</feature>
<proteinExistence type="predicted"/>
<dbReference type="InterPro" id="IPR046849">
    <property type="entry name" value="E2_motif"/>
</dbReference>
<gene>
    <name evidence="3" type="primary">PCMP-E41</name>
    <name evidence="3" type="ORF">AXF42_Ash015191</name>
</gene>
<reference evidence="3 4" key="1">
    <citation type="journal article" date="2017" name="Nature">
        <title>The Apostasia genome and the evolution of orchids.</title>
        <authorList>
            <person name="Zhang G.Q."/>
            <person name="Liu K.W."/>
            <person name="Li Z."/>
            <person name="Lohaus R."/>
            <person name="Hsiao Y.Y."/>
            <person name="Niu S.C."/>
            <person name="Wang J.Y."/>
            <person name="Lin Y.C."/>
            <person name="Xu Q."/>
            <person name="Chen L.J."/>
            <person name="Yoshida K."/>
            <person name="Fujiwara S."/>
            <person name="Wang Z.W."/>
            <person name="Zhang Y.Q."/>
            <person name="Mitsuda N."/>
            <person name="Wang M."/>
            <person name="Liu G.H."/>
            <person name="Pecoraro L."/>
            <person name="Huang H.X."/>
            <person name="Xiao X.J."/>
            <person name="Lin M."/>
            <person name="Wu X.Y."/>
            <person name="Wu W.L."/>
            <person name="Chen Y.Y."/>
            <person name="Chang S.B."/>
            <person name="Sakamoto S."/>
            <person name="Ohme-Takagi M."/>
            <person name="Yagi M."/>
            <person name="Zeng S.J."/>
            <person name="Shen C.Y."/>
            <person name="Yeh C.M."/>
            <person name="Luo Y.B."/>
            <person name="Tsai W.C."/>
            <person name="Van de Peer Y."/>
            <person name="Liu Z.J."/>
        </authorList>
    </citation>
    <scope>NUCLEOTIDE SEQUENCE [LARGE SCALE GENOMIC DNA]</scope>
    <source>
        <strain evidence="4">cv. Shenzhen</strain>
        <tissue evidence="3">Stem</tissue>
    </source>
</reference>
<dbReference type="PANTHER" id="PTHR47926:SF537">
    <property type="entry name" value="PENTACOTRIPEPTIDE-REPEAT REGION OF PRORP DOMAIN-CONTAINING PROTEIN"/>
    <property type="match status" value="1"/>
</dbReference>
<keyword evidence="1" id="KW-0677">Repeat</keyword>
<keyword evidence="3" id="KW-0378">Hydrolase</keyword>
<dbReference type="FunFam" id="1.25.40.10:FF:000090">
    <property type="entry name" value="Pentatricopeptide repeat-containing protein, chloroplastic"/>
    <property type="match status" value="1"/>
</dbReference>
<dbReference type="GO" id="GO:0016787">
    <property type="term" value="F:hydrolase activity"/>
    <property type="evidence" value="ECO:0007669"/>
    <property type="project" value="UniProtKB-KW"/>
</dbReference>
<feature type="repeat" description="PPR" evidence="2">
    <location>
        <begin position="101"/>
        <end position="135"/>
    </location>
</feature>
<organism evidence="3 4">
    <name type="scientific">Apostasia shenzhenica</name>
    <dbReference type="NCBI Taxonomy" id="1088818"/>
    <lineage>
        <taxon>Eukaryota</taxon>
        <taxon>Viridiplantae</taxon>
        <taxon>Streptophyta</taxon>
        <taxon>Embryophyta</taxon>
        <taxon>Tracheophyta</taxon>
        <taxon>Spermatophyta</taxon>
        <taxon>Magnoliopsida</taxon>
        <taxon>Liliopsida</taxon>
        <taxon>Asparagales</taxon>
        <taxon>Orchidaceae</taxon>
        <taxon>Apostasioideae</taxon>
        <taxon>Apostasia</taxon>
    </lineage>
</organism>
<keyword evidence="4" id="KW-1185">Reference proteome</keyword>
<dbReference type="AlphaFoldDB" id="A0A2I0AQI2"/>
<dbReference type="EC" id="3.6.1.-" evidence="3"/>
<dbReference type="InterPro" id="IPR046960">
    <property type="entry name" value="PPR_At4g14850-like_plant"/>
</dbReference>
<name>A0A2I0AQI2_9ASPA</name>
<dbReference type="Pfam" id="PF20430">
    <property type="entry name" value="Eplus_motif"/>
    <property type="match status" value="1"/>
</dbReference>
<dbReference type="GO" id="GO:0003723">
    <property type="term" value="F:RNA binding"/>
    <property type="evidence" value="ECO:0007669"/>
    <property type="project" value="InterPro"/>
</dbReference>
<dbReference type="FunFam" id="1.25.40.10:FF:000348">
    <property type="entry name" value="Pentatricopeptide repeat-containing protein chloroplastic"/>
    <property type="match status" value="1"/>
</dbReference>
<sequence>MATLPCSSPNLHLSSMAPNSGAIPNPSEALIPTASKSTEGRASSLLQSCSSFSHLTQIHAQIIRSSLQQNHFLAAKLVSSSFSLGRHSYASRIFAQLRKPDLFLFNAMIKGFVSAAAHHEALLYYLILLQSGFSPDAFTLPLALKACSKLSAAAVEGRALHGHVVKFGLGFDVFVQTALLDLYGSCGEIADAVKTFDRMPERDVAAWNAMVSACARSGSVSLAEKVFDEMPLRNVSSWTAMIGGFLNSGDPVKAISAFRRMQLDGIQPDKMLIATILSAIAGIGSLSSGRWVSDYMKKNGILLDPFTGTALIDMYSKCGSIRDAMSVFRALRSKNTSCYNAMIFGLAVHGMGEEAIGIFKELERTKMEIDDLTMLAVLTACSHSGLVEEGMRYFRMMREAFSLEPKIKHYGSVIDLLGRAGRLEEAVELVGSIGVDFAVVGALAAACQKHRSTKLADRLAMRMTELSEESSGFLVWRASVHAANGEWEEAAEIRRVMKEKGREKGAGCSLIEVGDKFHWFVAADHTHPRSDEIYSKLDELYDVMKLLGA</sequence>